<proteinExistence type="predicted"/>
<sequence>MFKKRKFIPCFALLVSLFCISTANAAPMESISPKYGIQLLEWKDADVIIPRYSKFSIYDVETGKVFQVQRRAGSQHADVQPLTTADTEIMKGIYNGKWSWKRRAIFVLQDQYILAASMHGMPHGAGSLANKFPGHFCVHFLGSTTHKTDNMDLSHKLMVYKAAGILKQELDKQNPNETVQSFVAGMKEQDNTILNHLSSKKIDWKKALANVENVKLLRVEEVEAKDYLSKTSIHITIEWQLYIQNEKRKSESKTLTLVRSSPLDPWKVLTDDGLMPL</sequence>
<evidence type="ECO:0000313" key="2">
    <source>
        <dbReference type="EMBL" id="RVT65508.1"/>
    </source>
</evidence>
<feature type="chain" id="PRO_5018763654" evidence="1">
    <location>
        <begin position="26"/>
        <end position="277"/>
    </location>
</feature>
<feature type="signal peptide" evidence="1">
    <location>
        <begin position="1"/>
        <end position="25"/>
    </location>
</feature>
<name>A0A3S2UY31_9BACI</name>
<organism evidence="2 3">
    <name type="scientific">Niallia taxi</name>
    <dbReference type="NCBI Taxonomy" id="2499688"/>
    <lineage>
        <taxon>Bacteria</taxon>
        <taxon>Bacillati</taxon>
        <taxon>Bacillota</taxon>
        <taxon>Bacilli</taxon>
        <taxon>Bacillales</taxon>
        <taxon>Bacillaceae</taxon>
        <taxon>Niallia</taxon>
    </lineage>
</organism>
<evidence type="ECO:0000256" key="1">
    <source>
        <dbReference type="SAM" id="SignalP"/>
    </source>
</evidence>
<comment type="caution">
    <text evidence="2">The sequence shown here is derived from an EMBL/GenBank/DDBJ whole genome shotgun (WGS) entry which is preliminary data.</text>
</comment>
<accession>A0A3S2UY31</accession>
<gene>
    <name evidence="2" type="ORF">EM808_08405</name>
</gene>
<keyword evidence="1" id="KW-0732">Signal</keyword>
<dbReference type="EMBL" id="RZTZ01000002">
    <property type="protein sequence ID" value="RVT65508.1"/>
    <property type="molecule type" value="Genomic_DNA"/>
</dbReference>
<evidence type="ECO:0000313" key="3">
    <source>
        <dbReference type="Proteomes" id="UP000288024"/>
    </source>
</evidence>
<reference evidence="2 3" key="1">
    <citation type="submission" date="2019-01" db="EMBL/GenBank/DDBJ databases">
        <title>Bacillus sp. M5HDSG1-1, whole genome shotgun sequence.</title>
        <authorList>
            <person name="Tuo L."/>
        </authorList>
    </citation>
    <scope>NUCLEOTIDE SEQUENCE [LARGE SCALE GENOMIC DNA]</scope>
    <source>
        <strain evidence="2 3">M5HDSG1-1</strain>
    </source>
</reference>
<protein>
    <submittedName>
        <fullName evidence="2">Uncharacterized protein</fullName>
    </submittedName>
</protein>
<dbReference type="RefSeq" id="WP_127737725.1">
    <property type="nucleotide sequence ID" value="NZ_JARMUX010000017.1"/>
</dbReference>
<keyword evidence="3" id="KW-1185">Reference proteome</keyword>
<dbReference type="Proteomes" id="UP000288024">
    <property type="component" value="Unassembled WGS sequence"/>
</dbReference>
<dbReference type="AlphaFoldDB" id="A0A3S2UY31"/>